<dbReference type="OrthoDB" id="979809at2"/>
<dbReference type="GeneID" id="97242547"/>
<dbReference type="Pfam" id="PF02668">
    <property type="entry name" value="TauD"/>
    <property type="match status" value="1"/>
</dbReference>
<feature type="domain" description="TauD/TfdA-like" evidence="4">
    <location>
        <begin position="170"/>
        <end position="224"/>
    </location>
</feature>
<dbReference type="InterPro" id="IPR042098">
    <property type="entry name" value="TauD-like_sf"/>
</dbReference>
<evidence type="ECO:0000256" key="2">
    <source>
        <dbReference type="ARBA" id="ARBA00023002"/>
    </source>
</evidence>
<dbReference type="InterPro" id="IPR050411">
    <property type="entry name" value="AlphaKG_dependent_hydroxylases"/>
</dbReference>
<evidence type="ECO:0000256" key="1">
    <source>
        <dbReference type="ARBA" id="ARBA00001954"/>
    </source>
</evidence>
<dbReference type="Gene3D" id="3.60.130.10">
    <property type="entry name" value="Clavaminate synthase-like"/>
    <property type="match status" value="1"/>
</dbReference>
<comment type="cofactor">
    <cofactor evidence="1">
        <name>Fe(2+)</name>
        <dbReference type="ChEBI" id="CHEBI:29033"/>
    </cofactor>
</comment>
<evidence type="ECO:0000256" key="3">
    <source>
        <dbReference type="ARBA" id="ARBA00023194"/>
    </source>
</evidence>
<comment type="caution">
    <text evidence="5">The sequence shown here is derived from an EMBL/GenBank/DDBJ whole genome shotgun (WGS) entry which is preliminary data.</text>
</comment>
<gene>
    <name evidence="5" type="ORF">AUP44_22365</name>
</gene>
<organism evidence="5 6">
    <name type="scientific">Tistrella mobilis</name>
    <dbReference type="NCBI Taxonomy" id="171437"/>
    <lineage>
        <taxon>Bacteria</taxon>
        <taxon>Pseudomonadati</taxon>
        <taxon>Pseudomonadota</taxon>
        <taxon>Alphaproteobacteria</taxon>
        <taxon>Geminicoccales</taxon>
        <taxon>Geminicoccaceae</taxon>
        <taxon>Tistrella</taxon>
    </lineage>
</organism>
<dbReference type="Proteomes" id="UP000075787">
    <property type="component" value="Unassembled WGS sequence"/>
</dbReference>
<accession>A0A162LPI1</accession>
<dbReference type="PANTHER" id="PTHR10696">
    <property type="entry name" value="GAMMA-BUTYROBETAINE HYDROXYLASE-RELATED"/>
    <property type="match status" value="1"/>
</dbReference>
<reference evidence="5 6" key="1">
    <citation type="submission" date="2015-12" db="EMBL/GenBank/DDBJ databases">
        <title>Genome sequence of Tistrella mobilis MCCC 1A02139.</title>
        <authorList>
            <person name="Lu L."/>
            <person name="Lai Q."/>
            <person name="Shao Z."/>
            <person name="Qian P."/>
        </authorList>
    </citation>
    <scope>NUCLEOTIDE SEQUENCE [LARGE SCALE GENOMIC DNA]</scope>
    <source>
        <strain evidence="5 6">MCCC 1A02139</strain>
    </source>
</reference>
<dbReference type="GO" id="GO:0017000">
    <property type="term" value="P:antibiotic biosynthetic process"/>
    <property type="evidence" value="ECO:0007669"/>
    <property type="project" value="UniProtKB-KW"/>
</dbReference>
<evidence type="ECO:0000259" key="4">
    <source>
        <dbReference type="Pfam" id="PF02668"/>
    </source>
</evidence>
<dbReference type="PANTHER" id="PTHR10696:SF56">
    <property type="entry name" value="TAUD_TFDA-LIKE DOMAIN-CONTAINING PROTEIN"/>
    <property type="match status" value="1"/>
</dbReference>
<sequence>MAAHDIAVSDTGQPLGPLAERGWSLHCSESTDADATVSDLGKLGDRLGTRVAGRAGALDEVIEPHGADDAHPRSLSARYGLDALPFHTELSHRTRPCRYLLLGCIDPGSPAAATMLLDWRTLGFSSEELDLLEGAPMLVRSGRRSFYSAILAPGRAFLRYDPGCLEAVNQRGRMALALIGDRIATASPQAHHWRQGDILIIDNWRVLHGRSPSDQGSGRRLARILIDA</sequence>
<dbReference type="SUPFAM" id="SSF51197">
    <property type="entry name" value="Clavaminate synthase-like"/>
    <property type="match status" value="1"/>
</dbReference>
<keyword evidence="3" id="KW-0045">Antibiotic biosynthesis</keyword>
<evidence type="ECO:0000313" key="5">
    <source>
        <dbReference type="EMBL" id="KYO56201.1"/>
    </source>
</evidence>
<dbReference type="RefSeq" id="WP_062761982.1">
    <property type="nucleotide sequence ID" value="NZ_CP121045.1"/>
</dbReference>
<dbReference type="GO" id="GO:0016706">
    <property type="term" value="F:2-oxoglutarate-dependent dioxygenase activity"/>
    <property type="evidence" value="ECO:0007669"/>
    <property type="project" value="UniProtKB-ARBA"/>
</dbReference>
<name>A0A162LPI1_9PROT</name>
<dbReference type="InterPro" id="IPR003819">
    <property type="entry name" value="TauD/TfdA-like"/>
</dbReference>
<dbReference type="EMBL" id="LPZR01000047">
    <property type="protein sequence ID" value="KYO56201.1"/>
    <property type="molecule type" value="Genomic_DNA"/>
</dbReference>
<evidence type="ECO:0000313" key="6">
    <source>
        <dbReference type="Proteomes" id="UP000075787"/>
    </source>
</evidence>
<keyword evidence="2" id="KW-0560">Oxidoreductase</keyword>
<dbReference type="AlphaFoldDB" id="A0A162LPI1"/>
<proteinExistence type="predicted"/>
<protein>
    <recommendedName>
        <fullName evidence="4">TauD/TfdA-like domain-containing protein</fullName>
    </recommendedName>
</protein>